<gene>
    <name evidence="1" type="ORF">N7Z68_00565</name>
</gene>
<evidence type="ECO:0000313" key="1">
    <source>
        <dbReference type="EMBL" id="MDE5411872.1"/>
    </source>
</evidence>
<proteinExistence type="predicted"/>
<evidence type="ECO:0000313" key="2">
    <source>
        <dbReference type="Proteomes" id="UP001148125"/>
    </source>
</evidence>
<accession>A0ABT5V958</accession>
<dbReference type="Gene3D" id="1.20.120.440">
    <property type="entry name" value="YppE-like"/>
    <property type="match status" value="1"/>
</dbReference>
<protein>
    <submittedName>
        <fullName evidence="1">YppE family protein</fullName>
    </submittedName>
</protein>
<dbReference type="Pfam" id="PF08807">
    <property type="entry name" value="DUF1798"/>
    <property type="match status" value="1"/>
</dbReference>
<organism evidence="1 2">
    <name type="scientific">Alkalihalobacterium chitinilyticum</name>
    <dbReference type="NCBI Taxonomy" id="2980103"/>
    <lineage>
        <taxon>Bacteria</taxon>
        <taxon>Bacillati</taxon>
        <taxon>Bacillota</taxon>
        <taxon>Bacilli</taxon>
        <taxon>Bacillales</taxon>
        <taxon>Bacillaceae</taxon>
        <taxon>Alkalihalobacterium</taxon>
    </lineage>
</organism>
<reference evidence="1" key="1">
    <citation type="submission" date="2024-05" db="EMBL/GenBank/DDBJ databases">
        <title>Alkalihalobacillus sp. strain MEB203 novel alkaliphilic bacterium from Lonar Lake, India.</title>
        <authorList>
            <person name="Joshi A."/>
            <person name="Thite S."/>
            <person name="Mengade P."/>
        </authorList>
    </citation>
    <scope>NUCLEOTIDE SEQUENCE</scope>
    <source>
        <strain evidence="1">MEB 203</strain>
    </source>
</reference>
<comment type="caution">
    <text evidence="1">The sequence shown here is derived from an EMBL/GenBank/DDBJ whole genome shotgun (WGS) entry which is preliminary data.</text>
</comment>
<keyword evidence="2" id="KW-1185">Reference proteome</keyword>
<sequence>MTHEELNKLIELTKQLREFNDASRKQYTTYTIKEGFTADFYTDVKPFADRVFMTANPWKELAEQWVKEYRPKYVYTMQLSNAYDQLLETSVAAFQKDTKSKRFIDTIKSIDYLLDTVLIQIKQHNK</sequence>
<dbReference type="InterPro" id="IPR014913">
    <property type="entry name" value="YppE-like"/>
</dbReference>
<dbReference type="SUPFAM" id="SSF140415">
    <property type="entry name" value="YppE-like"/>
    <property type="match status" value="1"/>
</dbReference>
<dbReference type="InterPro" id="IPR023351">
    <property type="entry name" value="YppE-like_sf"/>
</dbReference>
<name>A0ABT5V958_9BACI</name>
<dbReference type="EMBL" id="JAOTPO010000001">
    <property type="protein sequence ID" value="MDE5411872.1"/>
    <property type="molecule type" value="Genomic_DNA"/>
</dbReference>
<dbReference type="Proteomes" id="UP001148125">
    <property type="component" value="Unassembled WGS sequence"/>
</dbReference>
<dbReference type="RefSeq" id="WP_275116507.1">
    <property type="nucleotide sequence ID" value="NZ_JAOTPO010000001.1"/>
</dbReference>